<dbReference type="GO" id="GO:0005524">
    <property type="term" value="F:ATP binding"/>
    <property type="evidence" value="ECO:0007669"/>
    <property type="project" value="UniProtKB-KW"/>
</dbReference>
<comment type="function">
    <text evidence="1 9">May be involved in recombinational repair of damaged DNA.</text>
</comment>
<keyword evidence="4" id="KW-0547">Nucleotide-binding</keyword>
<gene>
    <name evidence="12" type="primary">recN</name>
    <name evidence="12" type="ORF">CMV30_02195</name>
</gene>
<dbReference type="PANTHER" id="PTHR11059:SF0">
    <property type="entry name" value="DNA REPAIR PROTEIN RECN"/>
    <property type="match status" value="1"/>
</dbReference>
<dbReference type="NCBIfam" id="TIGR00634">
    <property type="entry name" value="recN"/>
    <property type="match status" value="1"/>
</dbReference>
<name>A0A290Q3J9_9BACT</name>
<feature type="coiled-coil region" evidence="10">
    <location>
        <begin position="343"/>
        <end position="374"/>
    </location>
</feature>
<dbReference type="Pfam" id="PF02463">
    <property type="entry name" value="SMC_N"/>
    <property type="match status" value="1"/>
</dbReference>
<dbReference type="RefSeq" id="WP_096054502.1">
    <property type="nucleotide sequence ID" value="NZ_CP023344.1"/>
</dbReference>
<keyword evidence="7 9" id="KW-0234">DNA repair</keyword>
<organism evidence="12 13">
    <name type="scientific">Nibricoccus aquaticus</name>
    <dbReference type="NCBI Taxonomy" id="2576891"/>
    <lineage>
        <taxon>Bacteria</taxon>
        <taxon>Pseudomonadati</taxon>
        <taxon>Verrucomicrobiota</taxon>
        <taxon>Opitutia</taxon>
        <taxon>Opitutales</taxon>
        <taxon>Opitutaceae</taxon>
        <taxon>Nibricoccus</taxon>
    </lineage>
</organism>
<dbReference type="GO" id="GO:0006281">
    <property type="term" value="P:DNA repair"/>
    <property type="evidence" value="ECO:0007669"/>
    <property type="project" value="UniProtKB-KW"/>
</dbReference>
<dbReference type="InterPro" id="IPR003395">
    <property type="entry name" value="RecF/RecN/SMC_N"/>
</dbReference>
<dbReference type="Gene3D" id="3.40.50.300">
    <property type="entry name" value="P-loop containing nucleotide triphosphate hydrolases"/>
    <property type="match status" value="2"/>
</dbReference>
<sequence length="553" mass="59848">MLQSLRIKNLALLEEVSLDFEAGFTAVTGETGAGKSILLGALSLLAGERADKTIIRQGALACEVEAALFFKNAKAINALLAELDLPECEEGMLILKRSVPREKAPKITVNGGLATLASLQRLGESWVDFHGPSEPRRLLKESCQRELLDLFGRAEKALAAYSEKYDAWHGRVAERAQIANETKLSPEQLKFLEAQLTRLDALELTDEAIETLERDFQRQSRAQELIELSATLANGLTGEDGATGKVAGLVREARHLETLDPASKALADRLASASLELADLGAEYEALSGEYQFDPEQAEQLQTRMNAWLEAKRKHGGDVSAVAAAREEMRRRLDSQSDIEGTLARLDKEVAETERAAKKEAQALRAIREKAAKELAKVAAKSIVQLGFKKADFQVRIVPLDQLGPAGDCGCEFLFSPNVGEAPLPLSRIASSGELARVMLALKSVLADLDGVPVLVFDEVDANVGGEIGKVVGEKMAEIARGHQVLCVTHLPQVAAQADSHLVVTKDQSKDRAVVTIAPIHESRKSRVSELARMLGDRTAKSALAHAEELLGK</sequence>
<proteinExistence type="inferred from homology"/>
<dbReference type="CDD" id="cd03241">
    <property type="entry name" value="ABC_RecN"/>
    <property type="match status" value="1"/>
</dbReference>
<accession>A0A290Q3J9</accession>
<protein>
    <recommendedName>
        <fullName evidence="3 9">DNA repair protein RecN</fullName>
    </recommendedName>
    <alternativeName>
        <fullName evidence="8 9">Recombination protein N</fullName>
    </alternativeName>
</protein>
<reference evidence="12 13" key="1">
    <citation type="submission" date="2017-09" db="EMBL/GenBank/DDBJ databases">
        <title>Complete genome sequence of Verrucomicrobial strain HZ-65, isolated from freshwater.</title>
        <authorList>
            <person name="Choi A."/>
        </authorList>
    </citation>
    <scope>NUCLEOTIDE SEQUENCE [LARGE SCALE GENOMIC DNA]</scope>
    <source>
        <strain evidence="12 13">HZ-65</strain>
    </source>
</reference>
<evidence type="ECO:0000259" key="11">
    <source>
        <dbReference type="Pfam" id="PF02463"/>
    </source>
</evidence>
<keyword evidence="5 9" id="KW-0227">DNA damage</keyword>
<dbReference type="GO" id="GO:0043590">
    <property type="term" value="C:bacterial nucleoid"/>
    <property type="evidence" value="ECO:0007669"/>
    <property type="project" value="TreeGrafter"/>
</dbReference>
<dbReference type="Proteomes" id="UP000217265">
    <property type="component" value="Chromosome"/>
</dbReference>
<dbReference type="SUPFAM" id="SSF52540">
    <property type="entry name" value="P-loop containing nucleoside triphosphate hydrolases"/>
    <property type="match status" value="1"/>
</dbReference>
<keyword evidence="6" id="KW-0067">ATP-binding</keyword>
<dbReference type="PANTHER" id="PTHR11059">
    <property type="entry name" value="DNA REPAIR PROTEIN RECN"/>
    <property type="match status" value="1"/>
</dbReference>
<dbReference type="InterPro" id="IPR027417">
    <property type="entry name" value="P-loop_NTPase"/>
</dbReference>
<feature type="domain" description="RecF/RecN/SMC N-terminal" evidence="11">
    <location>
        <begin position="2"/>
        <end position="508"/>
    </location>
</feature>
<evidence type="ECO:0000313" key="12">
    <source>
        <dbReference type="EMBL" id="ATC62867.1"/>
    </source>
</evidence>
<dbReference type="PIRSF" id="PIRSF003128">
    <property type="entry name" value="RecN"/>
    <property type="match status" value="1"/>
</dbReference>
<evidence type="ECO:0000256" key="4">
    <source>
        <dbReference type="ARBA" id="ARBA00022741"/>
    </source>
</evidence>
<keyword evidence="10" id="KW-0175">Coiled coil</keyword>
<keyword evidence="13" id="KW-1185">Reference proteome</keyword>
<evidence type="ECO:0000256" key="5">
    <source>
        <dbReference type="ARBA" id="ARBA00022763"/>
    </source>
</evidence>
<comment type="similarity">
    <text evidence="2 9">Belongs to the RecN family.</text>
</comment>
<dbReference type="GO" id="GO:0006310">
    <property type="term" value="P:DNA recombination"/>
    <property type="evidence" value="ECO:0007669"/>
    <property type="project" value="InterPro"/>
</dbReference>
<dbReference type="KEGG" id="vbh:CMV30_02195"/>
<evidence type="ECO:0000313" key="13">
    <source>
        <dbReference type="Proteomes" id="UP000217265"/>
    </source>
</evidence>
<evidence type="ECO:0000256" key="8">
    <source>
        <dbReference type="ARBA" id="ARBA00033408"/>
    </source>
</evidence>
<evidence type="ECO:0000256" key="2">
    <source>
        <dbReference type="ARBA" id="ARBA00009441"/>
    </source>
</evidence>
<dbReference type="OrthoDB" id="9806954at2"/>
<evidence type="ECO:0000256" key="9">
    <source>
        <dbReference type="PIRNR" id="PIRNR003128"/>
    </source>
</evidence>
<dbReference type="EMBL" id="CP023344">
    <property type="protein sequence ID" value="ATC62867.1"/>
    <property type="molecule type" value="Genomic_DNA"/>
</dbReference>
<evidence type="ECO:0000256" key="10">
    <source>
        <dbReference type="SAM" id="Coils"/>
    </source>
</evidence>
<dbReference type="GO" id="GO:0009432">
    <property type="term" value="P:SOS response"/>
    <property type="evidence" value="ECO:0007669"/>
    <property type="project" value="TreeGrafter"/>
</dbReference>
<evidence type="ECO:0000256" key="6">
    <source>
        <dbReference type="ARBA" id="ARBA00022840"/>
    </source>
</evidence>
<dbReference type="InterPro" id="IPR004604">
    <property type="entry name" value="DNA_recomb/repair_RecN"/>
</dbReference>
<evidence type="ECO:0000256" key="1">
    <source>
        <dbReference type="ARBA" id="ARBA00003618"/>
    </source>
</evidence>
<evidence type="ECO:0000256" key="3">
    <source>
        <dbReference type="ARBA" id="ARBA00021315"/>
    </source>
</evidence>
<evidence type="ECO:0000256" key="7">
    <source>
        <dbReference type="ARBA" id="ARBA00023204"/>
    </source>
</evidence>
<dbReference type="AlphaFoldDB" id="A0A290Q3J9"/>